<name>A0ABR3TEP1_9PEZI</name>
<dbReference type="EMBL" id="JAJVDC020000002">
    <property type="protein sequence ID" value="KAL1637831.1"/>
    <property type="molecule type" value="Genomic_DNA"/>
</dbReference>
<dbReference type="Pfam" id="PF00144">
    <property type="entry name" value="Beta-lactamase"/>
    <property type="match status" value="1"/>
</dbReference>
<gene>
    <name evidence="4" type="ORF">SLS56_000386</name>
</gene>
<dbReference type="PANTHER" id="PTHR46825">
    <property type="entry name" value="D-ALANYL-D-ALANINE-CARBOXYPEPTIDASE/ENDOPEPTIDASE AMPH"/>
    <property type="match status" value="1"/>
</dbReference>
<feature type="signal peptide" evidence="2">
    <location>
        <begin position="1"/>
        <end position="20"/>
    </location>
</feature>
<accession>A0ABR3TEP1</accession>
<feature type="domain" description="Beta-lactamase-related" evidence="3">
    <location>
        <begin position="88"/>
        <end position="423"/>
    </location>
</feature>
<dbReference type="Gene3D" id="3.40.710.10">
    <property type="entry name" value="DD-peptidase/beta-lactamase superfamily"/>
    <property type="match status" value="1"/>
</dbReference>
<feature type="chain" id="PRO_5046656099" description="Beta-lactamase-related domain-containing protein" evidence="2">
    <location>
        <begin position="21"/>
        <end position="617"/>
    </location>
</feature>
<organism evidence="4 5">
    <name type="scientific">Neofusicoccum ribis</name>
    <dbReference type="NCBI Taxonomy" id="45134"/>
    <lineage>
        <taxon>Eukaryota</taxon>
        <taxon>Fungi</taxon>
        <taxon>Dikarya</taxon>
        <taxon>Ascomycota</taxon>
        <taxon>Pezizomycotina</taxon>
        <taxon>Dothideomycetes</taxon>
        <taxon>Dothideomycetes incertae sedis</taxon>
        <taxon>Botryosphaeriales</taxon>
        <taxon>Botryosphaeriaceae</taxon>
        <taxon>Neofusicoccum</taxon>
    </lineage>
</organism>
<dbReference type="InterPro" id="IPR001466">
    <property type="entry name" value="Beta-lactam-related"/>
</dbReference>
<keyword evidence="2" id="KW-0732">Signal</keyword>
<evidence type="ECO:0000313" key="4">
    <source>
        <dbReference type="EMBL" id="KAL1637831.1"/>
    </source>
</evidence>
<dbReference type="InterPro" id="IPR050491">
    <property type="entry name" value="AmpC-like"/>
</dbReference>
<dbReference type="SUPFAM" id="SSF56601">
    <property type="entry name" value="beta-lactamase/transpeptidase-like"/>
    <property type="match status" value="1"/>
</dbReference>
<reference evidence="4 5" key="1">
    <citation type="submission" date="2024-02" db="EMBL/GenBank/DDBJ databases">
        <title>De novo assembly and annotation of 12 fungi associated with fruit tree decline syndrome in Ontario, Canada.</title>
        <authorList>
            <person name="Sulman M."/>
            <person name="Ellouze W."/>
            <person name="Ilyukhin E."/>
        </authorList>
    </citation>
    <scope>NUCLEOTIDE SEQUENCE [LARGE SCALE GENOMIC DNA]</scope>
    <source>
        <strain evidence="4 5">M1-105</strain>
    </source>
</reference>
<protein>
    <recommendedName>
        <fullName evidence="3">Beta-lactamase-related domain-containing protein</fullName>
    </recommendedName>
</protein>
<evidence type="ECO:0000256" key="1">
    <source>
        <dbReference type="ARBA" id="ARBA00038215"/>
    </source>
</evidence>
<keyword evidence="5" id="KW-1185">Reference proteome</keyword>
<sequence length="617" mass="68503">MLRSTLASLLFVQLLRCCLASPSLGKSSPPAAHVFGPQRTLQHFLQQQQQVLEDDEDDWVVDVEEEENAWADWDQAKYVVKDPFDEAFDSLVEETMEHWHVPGLSVAVVHGDDTFAKGYGKATLAPPTNATPDTLYYVGSTTKSFTAASILLLIEDSRRNGSNLPRLELTTPVSSIIRDEFVLPSTYATEKATLEDLMTHRTGMPRHETSYGNDTLRGYVENLRNLPLTADLRTTYQYCNLMYTTLAYILEKLTSSTWGEFVHSRIWTPLSMANTFASITAARTTAPHLLSAPYCWDEASGRHVREPYLASPVLTGAGSVISSVADYAKYLRALLKRRPNFFGGPYGLRELRRAGRTVVSNDEDYAPWAGPPLYGLAWERQAYGSGLEVWSHGGSVTGYGAWMAYAPKAGWGVAIMANTELWSNMAADVVFYALLDELVGTPAGERKDWVKHHDKQIEEVKAKRARAREILYPGAPREEGVPLSLPLGRYAGTYRNAGYGELSFEVDEGHWASPFGNASSSADGGEGEGEGEVHARQHLHAKVADKVWQFELCLEHVSGEYFIAWQSPTPEFPNSLFKYEMPVKAVFVVDVSGKVSHLLVAAEPKMEEGMIVFERVA</sequence>
<evidence type="ECO:0000256" key="2">
    <source>
        <dbReference type="SAM" id="SignalP"/>
    </source>
</evidence>
<evidence type="ECO:0000313" key="5">
    <source>
        <dbReference type="Proteomes" id="UP001521116"/>
    </source>
</evidence>
<dbReference type="Proteomes" id="UP001521116">
    <property type="component" value="Unassembled WGS sequence"/>
</dbReference>
<comment type="caution">
    <text evidence="4">The sequence shown here is derived from an EMBL/GenBank/DDBJ whole genome shotgun (WGS) entry which is preliminary data.</text>
</comment>
<dbReference type="PANTHER" id="PTHR46825:SF9">
    <property type="entry name" value="BETA-LACTAMASE-RELATED DOMAIN-CONTAINING PROTEIN"/>
    <property type="match status" value="1"/>
</dbReference>
<dbReference type="InterPro" id="IPR012338">
    <property type="entry name" value="Beta-lactam/transpept-like"/>
</dbReference>
<comment type="similarity">
    <text evidence="1">Belongs to the peptidase S12 family.</text>
</comment>
<evidence type="ECO:0000259" key="3">
    <source>
        <dbReference type="Pfam" id="PF00144"/>
    </source>
</evidence>
<proteinExistence type="inferred from homology"/>